<dbReference type="InterPro" id="IPR013749">
    <property type="entry name" value="PM/HMP-P_kinase-1"/>
</dbReference>
<dbReference type="EC" id="2.7.1.35" evidence="1"/>
<evidence type="ECO:0000259" key="6">
    <source>
        <dbReference type="Pfam" id="PF08543"/>
    </source>
</evidence>
<dbReference type="GO" id="GO:0008972">
    <property type="term" value="F:phosphomethylpyrimidine kinase activity"/>
    <property type="evidence" value="ECO:0007669"/>
    <property type="project" value="UniProtKB-EC"/>
</dbReference>
<proteinExistence type="predicted"/>
<evidence type="ECO:0000256" key="2">
    <source>
        <dbReference type="ARBA" id="ARBA00022679"/>
    </source>
</evidence>
<dbReference type="PANTHER" id="PTHR10534">
    <property type="entry name" value="PYRIDOXAL KINASE"/>
    <property type="match status" value="1"/>
</dbReference>
<keyword evidence="5" id="KW-0067">ATP-binding</keyword>
<evidence type="ECO:0000313" key="8">
    <source>
        <dbReference type="Proteomes" id="UP000734271"/>
    </source>
</evidence>
<feature type="domain" description="Pyridoxamine kinase/Phosphomethylpyrimidine kinase" evidence="6">
    <location>
        <begin position="33"/>
        <end position="151"/>
    </location>
</feature>
<dbReference type="RefSeq" id="WP_223419528.1">
    <property type="nucleotide sequence ID" value="NZ_JAIPME010000002.1"/>
</dbReference>
<name>A0ABS7SZG1_9FIRM</name>
<dbReference type="EMBL" id="JAIPME010000002">
    <property type="protein sequence ID" value="MBZ2386925.1"/>
    <property type="molecule type" value="Genomic_DNA"/>
</dbReference>
<sequence length="252" mass="28031">MKNVLILNDFVSKGKIAGRLMAPVLSYMDCEVFLLPTAMIANNFSLGGNAFFNIDPFIKDSLANWENLGIKFDLIFIGYIENASQKEMIKDFIKNLDYKPIIVFDPIMGDDGALYPGLDETKVANYKDLVDVSDIIIPNQTEAKFLDLDIDGITKNGKKIIITSADKDGKPAVLYYDGKENAIFYDKKDIKVGGSGDLFDGLFIGYLLKDFDIPKAIEKTCQDIIKIMVANEKKNPGAIEINIEKYLTLIGA</sequence>
<comment type="caution">
    <text evidence="7">The sequence shown here is derived from an EMBL/GenBank/DDBJ whole genome shotgun (WGS) entry which is preliminary data.</text>
</comment>
<reference evidence="7 8" key="1">
    <citation type="submission" date="2021-08" db="EMBL/GenBank/DDBJ databases">
        <title>FDA dAtabase for Regulatory Grade micrObial Sequences (FDA-ARGOS): Supporting development and validation of Infectious Disease Dx tests.</title>
        <authorList>
            <person name="Sproer C."/>
            <person name="Gronow S."/>
            <person name="Severitt S."/>
            <person name="Schroder I."/>
            <person name="Tallon L."/>
            <person name="Sadzewicz L."/>
            <person name="Zhao X."/>
            <person name="Boylan J."/>
            <person name="Ott S."/>
            <person name="Bowen H."/>
            <person name="Vavikolanu K."/>
            <person name="Hazen T."/>
            <person name="Aluvathingal J."/>
            <person name="Nadendla S."/>
            <person name="Lowell S."/>
            <person name="Myers T."/>
            <person name="Yan Y."/>
            <person name="Sichtig H."/>
        </authorList>
    </citation>
    <scope>NUCLEOTIDE SEQUENCE [LARGE SCALE GENOMIC DNA]</scope>
    <source>
        <strain evidence="7 8">FDAARGOS_1460</strain>
    </source>
</reference>
<keyword evidence="4 7" id="KW-0418">Kinase</keyword>
<accession>A0ABS7SZG1</accession>
<dbReference type="GO" id="GO:0008902">
    <property type="term" value="F:hydroxymethylpyrimidine kinase activity"/>
    <property type="evidence" value="ECO:0007669"/>
    <property type="project" value="UniProtKB-EC"/>
</dbReference>
<evidence type="ECO:0000313" key="7">
    <source>
        <dbReference type="EMBL" id="MBZ2386925.1"/>
    </source>
</evidence>
<dbReference type="SUPFAM" id="SSF53613">
    <property type="entry name" value="Ribokinase-like"/>
    <property type="match status" value="1"/>
</dbReference>
<evidence type="ECO:0000256" key="4">
    <source>
        <dbReference type="ARBA" id="ARBA00022777"/>
    </source>
</evidence>
<dbReference type="InterPro" id="IPR004625">
    <property type="entry name" value="PyrdxlKinase"/>
</dbReference>
<dbReference type="Proteomes" id="UP000734271">
    <property type="component" value="Unassembled WGS sequence"/>
</dbReference>
<dbReference type="Pfam" id="PF08543">
    <property type="entry name" value="Phos_pyr_kin"/>
    <property type="match status" value="1"/>
</dbReference>
<protein>
    <recommendedName>
        <fullName evidence="1">pyridoxal kinase</fullName>
        <ecNumber evidence="1">2.7.1.35</ecNumber>
    </recommendedName>
</protein>
<evidence type="ECO:0000256" key="5">
    <source>
        <dbReference type="ARBA" id="ARBA00022840"/>
    </source>
</evidence>
<dbReference type="Gene3D" id="3.40.1190.20">
    <property type="match status" value="1"/>
</dbReference>
<keyword evidence="3" id="KW-0547">Nucleotide-binding</keyword>
<organism evidence="7 8">
    <name type="scientific">Anaerococcus murdochii</name>
    <dbReference type="NCBI Taxonomy" id="411577"/>
    <lineage>
        <taxon>Bacteria</taxon>
        <taxon>Bacillati</taxon>
        <taxon>Bacillota</taxon>
        <taxon>Tissierellia</taxon>
        <taxon>Tissierellales</taxon>
        <taxon>Peptoniphilaceae</taxon>
        <taxon>Anaerococcus</taxon>
    </lineage>
</organism>
<dbReference type="InterPro" id="IPR029056">
    <property type="entry name" value="Ribokinase-like"/>
</dbReference>
<evidence type="ECO:0000256" key="3">
    <source>
        <dbReference type="ARBA" id="ARBA00022741"/>
    </source>
</evidence>
<gene>
    <name evidence="7" type="ORF">K8P03_06485</name>
</gene>
<keyword evidence="2 7" id="KW-0808">Transferase</keyword>
<dbReference type="PANTHER" id="PTHR10534:SF2">
    <property type="entry name" value="PYRIDOXAL KINASE"/>
    <property type="match status" value="1"/>
</dbReference>
<evidence type="ECO:0000256" key="1">
    <source>
        <dbReference type="ARBA" id="ARBA00012104"/>
    </source>
</evidence>
<keyword evidence="8" id="KW-1185">Reference proteome</keyword>